<dbReference type="STRING" id="735517.SAMN05444272_0535"/>
<dbReference type="Proteomes" id="UP000186002">
    <property type="component" value="Unassembled WGS sequence"/>
</dbReference>
<dbReference type="AlphaFoldDB" id="A0A1M7AGU6"/>
<dbReference type="OrthoDB" id="2376237at2"/>
<evidence type="ECO:0000313" key="3">
    <source>
        <dbReference type="EMBL" id="SHL41709.1"/>
    </source>
</evidence>
<proteinExistence type="predicted"/>
<name>A0A1M7AGU6_9HYPH</name>
<evidence type="ECO:0000259" key="2">
    <source>
        <dbReference type="Pfam" id="PF11695"/>
    </source>
</evidence>
<protein>
    <recommendedName>
        <fullName evidence="2">DUF3291 domain-containing protein</fullName>
    </recommendedName>
</protein>
<dbReference type="EMBL" id="FRBW01000001">
    <property type="protein sequence ID" value="SHL41709.1"/>
    <property type="molecule type" value="Genomic_DNA"/>
</dbReference>
<evidence type="ECO:0000313" key="4">
    <source>
        <dbReference type="Proteomes" id="UP000186002"/>
    </source>
</evidence>
<accession>A0A1M7AGU6</accession>
<keyword evidence="4" id="KW-1185">Reference proteome</keyword>
<dbReference type="Pfam" id="PF11695">
    <property type="entry name" value="DUF3291"/>
    <property type="match status" value="1"/>
</dbReference>
<feature type="region of interest" description="Disordered" evidence="1">
    <location>
        <begin position="161"/>
        <end position="183"/>
    </location>
</feature>
<feature type="domain" description="DUF3291" evidence="2">
    <location>
        <begin position="6"/>
        <end position="154"/>
    </location>
</feature>
<dbReference type="RefSeq" id="WP_073008452.1">
    <property type="nucleotide sequence ID" value="NZ_FRBW01000001.1"/>
</dbReference>
<dbReference type="InterPro" id="IPR021708">
    <property type="entry name" value="DUF3291"/>
</dbReference>
<organism evidence="3 4">
    <name type="scientific">Roseibium suaedae</name>
    <dbReference type="NCBI Taxonomy" id="735517"/>
    <lineage>
        <taxon>Bacteria</taxon>
        <taxon>Pseudomonadati</taxon>
        <taxon>Pseudomonadota</taxon>
        <taxon>Alphaproteobacteria</taxon>
        <taxon>Hyphomicrobiales</taxon>
        <taxon>Stappiaceae</taxon>
        <taxon>Roseibium</taxon>
    </lineage>
</organism>
<gene>
    <name evidence="3" type="ORF">SAMN05444272_0535</name>
</gene>
<evidence type="ECO:0000256" key="1">
    <source>
        <dbReference type="SAM" id="MobiDB-lite"/>
    </source>
</evidence>
<sequence length="183" mass="20506">MRGYWLAAYTFGQFLDRADSPALKDFFDSEPAVLRRLEASAGFIARSGYDSGEDPKSWGTQVFPKYWQDNGDGWAPSSLSLWTDPEALAAATYHGLHGAAFKRGREWNLPAINWPGYALWWVKSGHRPDWQEAVERHEHLGDHGPSPRAFTFKQLYLPDGTPSKLDSAKVKNLAGTRQHSGEA</sequence>
<reference evidence="3 4" key="1">
    <citation type="submission" date="2016-11" db="EMBL/GenBank/DDBJ databases">
        <authorList>
            <person name="Jaros S."/>
            <person name="Januszkiewicz K."/>
            <person name="Wedrychowicz H."/>
        </authorList>
    </citation>
    <scope>NUCLEOTIDE SEQUENCE [LARGE SCALE GENOMIC DNA]</scope>
    <source>
        <strain evidence="3 4">DSM 22153</strain>
    </source>
</reference>